<dbReference type="Gene3D" id="3.40.50.150">
    <property type="entry name" value="Vaccinia Virus protein VP39"/>
    <property type="match status" value="1"/>
</dbReference>
<sequence length="175" mass="18777">MLRHPRTVGAVWPTSRRAVEDLLDMADLGAADVVVEFGAGTGVYTEGILRRLAPDARFLSYEVDGALAAAVARRLPDRRLEVVNASAENVLGHLGALGKKADVVVSSLPFSTLPAPVGQNLLDAAREALAPGGVFLVLQYSKTVLPELERRFPKIRRRLSPLNVPPAVLFSCEVS</sequence>
<accession>A0A6G8QER5</accession>
<dbReference type="EMBL" id="CP045119">
    <property type="protein sequence ID" value="QIN84980.1"/>
    <property type="molecule type" value="Genomic_DNA"/>
</dbReference>
<dbReference type="InterPro" id="IPR013217">
    <property type="entry name" value="Methyltransf_12"/>
</dbReference>
<keyword evidence="2" id="KW-0489">Methyltransferase</keyword>
<dbReference type="CDD" id="cd02440">
    <property type="entry name" value="AdoMet_MTases"/>
    <property type="match status" value="1"/>
</dbReference>
<organism evidence="2 3">
    <name type="scientific">Rubrobacter tropicus</name>
    <dbReference type="NCBI Taxonomy" id="2653851"/>
    <lineage>
        <taxon>Bacteria</taxon>
        <taxon>Bacillati</taxon>
        <taxon>Actinomycetota</taxon>
        <taxon>Rubrobacteria</taxon>
        <taxon>Rubrobacterales</taxon>
        <taxon>Rubrobacteraceae</taxon>
        <taxon>Rubrobacter</taxon>
    </lineage>
</organism>
<evidence type="ECO:0000313" key="2">
    <source>
        <dbReference type="EMBL" id="QIN84980.1"/>
    </source>
</evidence>
<dbReference type="KEGG" id="rub:GBA63_01465"/>
<proteinExistence type="predicted"/>
<gene>
    <name evidence="2" type="ORF">GBA63_01465</name>
</gene>
<dbReference type="Pfam" id="PF08242">
    <property type="entry name" value="Methyltransf_12"/>
    <property type="match status" value="1"/>
</dbReference>
<dbReference type="GO" id="GO:0008168">
    <property type="term" value="F:methyltransferase activity"/>
    <property type="evidence" value="ECO:0007669"/>
    <property type="project" value="UniProtKB-KW"/>
</dbReference>
<feature type="domain" description="Methyltransferase type 12" evidence="1">
    <location>
        <begin position="35"/>
        <end position="135"/>
    </location>
</feature>
<dbReference type="AlphaFoldDB" id="A0A6G8QER5"/>
<dbReference type="Proteomes" id="UP000501452">
    <property type="component" value="Chromosome"/>
</dbReference>
<reference evidence="2 3" key="1">
    <citation type="submission" date="2019-10" db="EMBL/GenBank/DDBJ databases">
        <title>Rubrobacter sp nov SCSIO 52090 isolated from a deep-sea sediment in the South China Sea.</title>
        <authorList>
            <person name="Chen R.W."/>
        </authorList>
    </citation>
    <scope>NUCLEOTIDE SEQUENCE [LARGE SCALE GENOMIC DNA]</scope>
    <source>
        <strain evidence="2 3">SCSIO 52909</strain>
    </source>
</reference>
<protein>
    <submittedName>
        <fullName evidence="2">Methyltransferase</fullName>
    </submittedName>
</protein>
<dbReference type="SUPFAM" id="SSF53335">
    <property type="entry name" value="S-adenosyl-L-methionine-dependent methyltransferases"/>
    <property type="match status" value="1"/>
</dbReference>
<name>A0A6G8QER5_9ACTN</name>
<dbReference type="InterPro" id="IPR029063">
    <property type="entry name" value="SAM-dependent_MTases_sf"/>
</dbReference>
<dbReference type="GO" id="GO:0032259">
    <property type="term" value="P:methylation"/>
    <property type="evidence" value="ECO:0007669"/>
    <property type="project" value="UniProtKB-KW"/>
</dbReference>
<evidence type="ECO:0000259" key="1">
    <source>
        <dbReference type="Pfam" id="PF08242"/>
    </source>
</evidence>
<keyword evidence="3" id="KW-1185">Reference proteome</keyword>
<evidence type="ECO:0000313" key="3">
    <source>
        <dbReference type="Proteomes" id="UP000501452"/>
    </source>
</evidence>
<keyword evidence="2" id="KW-0808">Transferase</keyword>